<gene>
    <name evidence="1" type="ORF">OPV22_013960</name>
</gene>
<accession>A0AAV8R278</accession>
<proteinExistence type="predicted"/>
<comment type="caution">
    <text evidence="1">The sequence shown here is derived from an EMBL/GenBank/DDBJ whole genome shotgun (WGS) entry which is preliminary data.</text>
</comment>
<keyword evidence="2" id="KW-1185">Reference proteome</keyword>
<evidence type="ECO:0000313" key="1">
    <source>
        <dbReference type="EMBL" id="KAJ8492239.1"/>
    </source>
</evidence>
<organism evidence="1 2">
    <name type="scientific">Ensete ventricosum</name>
    <name type="common">Abyssinian banana</name>
    <name type="synonym">Musa ensete</name>
    <dbReference type="NCBI Taxonomy" id="4639"/>
    <lineage>
        <taxon>Eukaryota</taxon>
        <taxon>Viridiplantae</taxon>
        <taxon>Streptophyta</taxon>
        <taxon>Embryophyta</taxon>
        <taxon>Tracheophyta</taxon>
        <taxon>Spermatophyta</taxon>
        <taxon>Magnoliopsida</taxon>
        <taxon>Liliopsida</taxon>
        <taxon>Zingiberales</taxon>
        <taxon>Musaceae</taxon>
        <taxon>Ensete</taxon>
    </lineage>
</organism>
<dbReference type="EMBL" id="JAQQAF010000004">
    <property type="protein sequence ID" value="KAJ8492239.1"/>
    <property type="molecule type" value="Genomic_DNA"/>
</dbReference>
<sequence length="82" mass="8937">MVALGQRKKMVTTKVMAVVGSSSTEGWEAMTEEVGMVDCEELRQRYSGWRRAKEGAVEGDLGLVMVDRSLAISIGVFRSVLG</sequence>
<dbReference type="Proteomes" id="UP001222027">
    <property type="component" value="Unassembled WGS sequence"/>
</dbReference>
<reference evidence="1 2" key="1">
    <citation type="submission" date="2022-12" db="EMBL/GenBank/DDBJ databases">
        <title>Chromosome-scale assembly of the Ensete ventricosum genome.</title>
        <authorList>
            <person name="Dussert Y."/>
            <person name="Stocks J."/>
            <person name="Wendawek A."/>
            <person name="Woldeyes F."/>
            <person name="Nichols R.A."/>
            <person name="Borrell J.S."/>
        </authorList>
    </citation>
    <scope>NUCLEOTIDE SEQUENCE [LARGE SCALE GENOMIC DNA]</scope>
    <source>
        <strain evidence="2">cv. Maze</strain>
        <tissue evidence="1">Seeds</tissue>
    </source>
</reference>
<evidence type="ECO:0000313" key="2">
    <source>
        <dbReference type="Proteomes" id="UP001222027"/>
    </source>
</evidence>
<protein>
    <submittedName>
        <fullName evidence="1">Uncharacterized protein</fullName>
    </submittedName>
</protein>
<dbReference type="AlphaFoldDB" id="A0AAV8R278"/>
<name>A0AAV8R278_ENSVE</name>